<evidence type="ECO:0000256" key="1">
    <source>
        <dbReference type="SAM" id="MobiDB-lite"/>
    </source>
</evidence>
<evidence type="ECO:0000313" key="2">
    <source>
        <dbReference type="EMBL" id="MFD2093670.1"/>
    </source>
</evidence>
<feature type="region of interest" description="Disordered" evidence="1">
    <location>
        <begin position="1"/>
        <end position="43"/>
    </location>
</feature>
<reference evidence="3" key="1">
    <citation type="journal article" date="2019" name="Int. J. Syst. Evol. Microbiol.">
        <title>The Global Catalogue of Microorganisms (GCM) 10K type strain sequencing project: providing services to taxonomists for standard genome sequencing and annotation.</title>
        <authorList>
            <consortium name="The Broad Institute Genomics Platform"/>
            <consortium name="The Broad Institute Genome Sequencing Center for Infectious Disease"/>
            <person name="Wu L."/>
            <person name="Ma J."/>
        </authorList>
    </citation>
    <scope>NUCLEOTIDE SEQUENCE [LARGE SCALE GENOMIC DNA]</scope>
    <source>
        <strain evidence="3">JCM 3338</strain>
    </source>
</reference>
<keyword evidence="3" id="KW-1185">Reference proteome</keyword>
<feature type="compositionally biased region" description="Pro residues" evidence="1">
    <location>
        <begin position="10"/>
        <end position="19"/>
    </location>
</feature>
<name>A0ABW4XG34_9ACTN</name>
<proteinExistence type="predicted"/>
<dbReference type="RefSeq" id="WP_376879536.1">
    <property type="nucleotide sequence ID" value="NZ_JBHUHP010000028.1"/>
</dbReference>
<protein>
    <submittedName>
        <fullName evidence="2">Uncharacterized protein</fullName>
    </submittedName>
</protein>
<dbReference type="EMBL" id="JBHUHP010000028">
    <property type="protein sequence ID" value="MFD2093670.1"/>
    <property type="molecule type" value="Genomic_DNA"/>
</dbReference>
<evidence type="ECO:0000313" key="3">
    <source>
        <dbReference type="Proteomes" id="UP001597402"/>
    </source>
</evidence>
<comment type="caution">
    <text evidence="2">The sequence shown here is derived from an EMBL/GenBank/DDBJ whole genome shotgun (WGS) entry which is preliminary data.</text>
</comment>
<sequence>MTEPSSSRPVPGPPRPGPRPDAAAESGPATDSEDPFADLAERPVADHVAVFETEHARLERELGTIDRL</sequence>
<organism evidence="2 3">
    <name type="scientific">Blastococcus deserti</name>
    <dbReference type="NCBI Taxonomy" id="2259033"/>
    <lineage>
        <taxon>Bacteria</taxon>
        <taxon>Bacillati</taxon>
        <taxon>Actinomycetota</taxon>
        <taxon>Actinomycetes</taxon>
        <taxon>Geodermatophilales</taxon>
        <taxon>Geodermatophilaceae</taxon>
        <taxon>Blastococcus</taxon>
    </lineage>
</organism>
<gene>
    <name evidence="2" type="ORF">ACFSHS_19080</name>
</gene>
<accession>A0ABW4XG34</accession>
<dbReference type="Proteomes" id="UP001597402">
    <property type="component" value="Unassembled WGS sequence"/>
</dbReference>